<dbReference type="OrthoDB" id="9786919at2"/>
<feature type="domain" description="Histidine kinase" evidence="13">
    <location>
        <begin position="263"/>
        <end position="469"/>
    </location>
</feature>
<dbReference type="EMBL" id="VHQG01000001">
    <property type="protein sequence ID" value="TPW77872.1"/>
    <property type="molecule type" value="Genomic_DNA"/>
</dbReference>
<reference evidence="15 16" key="1">
    <citation type="submission" date="2019-06" db="EMBL/GenBank/DDBJ databases">
        <authorList>
            <person name="Li F."/>
        </authorList>
    </citation>
    <scope>NUCLEOTIDE SEQUENCE [LARGE SCALE GENOMIC DNA]</scope>
    <source>
        <strain evidence="15 16">10F1D-1</strain>
    </source>
</reference>
<dbReference type="GO" id="GO:0005886">
    <property type="term" value="C:plasma membrane"/>
    <property type="evidence" value="ECO:0007669"/>
    <property type="project" value="UniProtKB-SubCell"/>
</dbReference>
<evidence type="ECO:0000256" key="10">
    <source>
        <dbReference type="ARBA" id="ARBA00023136"/>
    </source>
</evidence>
<dbReference type="Gene3D" id="1.10.287.130">
    <property type="match status" value="1"/>
</dbReference>
<feature type="transmembrane region" description="Helical" evidence="12">
    <location>
        <begin position="20"/>
        <end position="39"/>
    </location>
</feature>
<sequence length="563" mass="59496">MPNLGERIRRATWSVRSRIVVSILVTAAFGLGVAGVVSYELQRTATLQAVDDRLEGQLAEARQIVDAEDSFPSVGDALDRLMSVSVPPEAGGTLGILNGEADDKSGMGDTVRLAEVDGFTDAVIRTAATGEPRLNTFREPDGTSLRYLAAPITIGSSSDTGIYVVAIDTNAQLASLDATFRVYAGIAALSWVVIGVIGWLIAGRLLKPLRRLNSTAARISTDALDERIPVAGRDDVSAMTVTVNSMLDRIQTGVDQQRQLLEDVRHELKTPLSIVRGELELLDAADEHEVTEARRIGIEEIDRMVLLLNDLADLTEVRTATPDFGVVDLTLLTDDVLARAAMLSDRPWTVTQRATGEARLERGRVIQAWLQLAENADKYSPAGAPVELSSVGEGDAVRFSVRDHGEPIAEELRGRIFDRFVRGADAERADGTGLGLAIVSAIAAGHGGRAELSVSESGNTFSLVLPRLSAAALRIEEERRLARESATDVSTETDAAGAGAGAGAGRLAGPGAGAGGHDRAESDRADLADHPDAAAPGLDDVPGLGALQEERERASTSSRGRGA</sequence>
<dbReference type="Pfam" id="PF00512">
    <property type="entry name" value="HisKA"/>
    <property type="match status" value="1"/>
</dbReference>
<feature type="compositionally biased region" description="Basic and acidic residues" evidence="11">
    <location>
        <begin position="516"/>
        <end position="532"/>
    </location>
</feature>
<keyword evidence="4" id="KW-0597">Phosphoprotein</keyword>
<dbReference type="SMART" id="SM00304">
    <property type="entry name" value="HAMP"/>
    <property type="match status" value="1"/>
</dbReference>
<evidence type="ECO:0000256" key="12">
    <source>
        <dbReference type="SAM" id="Phobius"/>
    </source>
</evidence>
<protein>
    <recommendedName>
        <fullName evidence="3">histidine kinase</fullName>
        <ecNumber evidence="3">2.7.13.3</ecNumber>
    </recommendedName>
</protein>
<evidence type="ECO:0000256" key="9">
    <source>
        <dbReference type="ARBA" id="ARBA00023012"/>
    </source>
</evidence>
<dbReference type="PRINTS" id="PR00344">
    <property type="entry name" value="BCTRLSENSOR"/>
</dbReference>
<dbReference type="Pfam" id="PF02518">
    <property type="entry name" value="HATPase_c"/>
    <property type="match status" value="1"/>
</dbReference>
<dbReference type="InterPro" id="IPR050428">
    <property type="entry name" value="TCS_sensor_his_kinase"/>
</dbReference>
<dbReference type="SMART" id="SM00387">
    <property type="entry name" value="HATPase_c"/>
    <property type="match status" value="1"/>
</dbReference>
<feature type="transmembrane region" description="Helical" evidence="12">
    <location>
        <begin position="182"/>
        <end position="202"/>
    </location>
</feature>
<dbReference type="PANTHER" id="PTHR45436:SF5">
    <property type="entry name" value="SENSOR HISTIDINE KINASE TRCS"/>
    <property type="match status" value="1"/>
</dbReference>
<keyword evidence="5" id="KW-0808">Transferase</keyword>
<dbReference type="GO" id="GO:0000155">
    <property type="term" value="F:phosphorelay sensor kinase activity"/>
    <property type="evidence" value="ECO:0007669"/>
    <property type="project" value="InterPro"/>
</dbReference>
<dbReference type="InterPro" id="IPR003660">
    <property type="entry name" value="HAMP_dom"/>
</dbReference>
<evidence type="ECO:0000256" key="4">
    <source>
        <dbReference type="ARBA" id="ARBA00022553"/>
    </source>
</evidence>
<evidence type="ECO:0000259" key="13">
    <source>
        <dbReference type="PROSITE" id="PS50109"/>
    </source>
</evidence>
<comment type="caution">
    <text evidence="15">The sequence shown here is derived from an EMBL/GenBank/DDBJ whole genome shotgun (WGS) entry which is preliminary data.</text>
</comment>
<keyword evidence="9" id="KW-0902">Two-component regulatory system</keyword>
<dbReference type="AlphaFoldDB" id="A0A506Y736"/>
<dbReference type="EC" id="2.7.13.3" evidence="3"/>
<evidence type="ECO:0000256" key="7">
    <source>
        <dbReference type="ARBA" id="ARBA00022777"/>
    </source>
</evidence>
<keyword evidence="16" id="KW-1185">Reference proteome</keyword>
<dbReference type="PROSITE" id="PS50885">
    <property type="entry name" value="HAMP"/>
    <property type="match status" value="1"/>
</dbReference>
<dbReference type="RefSeq" id="WP_141162397.1">
    <property type="nucleotide sequence ID" value="NZ_VHQG01000001.1"/>
</dbReference>
<evidence type="ECO:0000256" key="5">
    <source>
        <dbReference type="ARBA" id="ARBA00022679"/>
    </source>
</evidence>
<name>A0A506Y736_9MICO</name>
<dbReference type="PROSITE" id="PS50109">
    <property type="entry name" value="HIS_KIN"/>
    <property type="match status" value="1"/>
</dbReference>
<keyword evidence="8 12" id="KW-1133">Transmembrane helix</keyword>
<accession>A0A506Y736</accession>
<dbReference type="CDD" id="cd06225">
    <property type="entry name" value="HAMP"/>
    <property type="match status" value="1"/>
</dbReference>
<evidence type="ECO:0000256" key="6">
    <source>
        <dbReference type="ARBA" id="ARBA00022692"/>
    </source>
</evidence>
<evidence type="ECO:0000259" key="14">
    <source>
        <dbReference type="PROSITE" id="PS50885"/>
    </source>
</evidence>
<feature type="domain" description="HAMP" evidence="14">
    <location>
        <begin position="203"/>
        <end position="255"/>
    </location>
</feature>
<keyword evidence="6 12" id="KW-0812">Transmembrane</keyword>
<evidence type="ECO:0000313" key="15">
    <source>
        <dbReference type="EMBL" id="TPW77872.1"/>
    </source>
</evidence>
<comment type="subcellular location">
    <subcellularLocation>
        <location evidence="2">Cell membrane</location>
    </subcellularLocation>
</comment>
<dbReference type="Gene3D" id="6.10.340.10">
    <property type="match status" value="1"/>
</dbReference>
<evidence type="ECO:0000256" key="8">
    <source>
        <dbReference type="ARBA" id="ARBA00022989"/>
    </source>
</evidence>
<evidence type="ECO:0000313" key="16">
    <source>
        <dbReference type="Proteomes" id="UP000316252"/>
    </source>
</evidence>
<keyword evidence="10 12" id="KW-0472">Membrane</keyword>
<feature type="region of interest" description="Disordered" evidence="11">
    <location>
        <begin position="482"/>
        <end position="563"/>
    </location>
</feature>
<dbReference type="Gene3D" id="3.30.565.10">
    <property type="entry name" value="Histidine kinase-like ATPase, C-terminal domain"/>
    <property type="match status" value="1"/>
</dbReference>
<dbReference type="SUPFAM" id="SSF158472">
    <property type="entry name" value="HAMP domain-like"/>
    <property type="match status" value="1"/>
</dbReference>
<dbReference type="CDD" id="cd00082">
    <property type="entry name" value="HisKA"/>
    <property type="match status" value="1"/>
</dbReference>
<dbReference type="SUPFAM" id="SSF55874">
    <property type="entry name" value="ATPase domain of HSP90 chaperone/DNA topoisomerase II/histidine kinase"/>
    <property type="match status" value="1"/>
</dbReference>
<comment type="catalytic activity">
    <reaction evidence="1">
        <text>ATP + protein L-histidine = ADP + protein N-phospho-L-histidine.</text>
        <dbReference type="EC" id="2.7.13.3"/>
    </reaction>
</comment>
<evidence type="ECO:0000256" key="3">
    <source>
        <dbReference type="ARBA" id="ARBA00012438"/>
    </source>
</evidence>
<dbReference type="InterPro" id="IPR003661">
    <property type="entry name" value="HisK_dim/P_dom"/>
</dbReference>
<dbReference type="PANTHER" id="PTHR45436">
    <property type="entry name" value="SENSOR HISTIDINE KINASE YKOH"/>
    <property type="match status" value="1"/>
</dbReference>
<dbReference type="InterPro" id="IPR003594">
    <property type="entry name" value="HATPase_dom"/>
</dbReference>
<dbReference type="Pfam" id="PF00672">
    <property type="entry name" value="HAMP"/>
    <property type="match status" value="1"/>
</dbReference>
<dbReference type="SMART" id="SM00388">
    <property type="entry name" value="HisKA"/>
    <property type="match status" value="1"/>
</dbReference>
<proteinExistence type="predicted"/>
<dbReference type="InterPro" id="IPR004358">
    <property type="entry name" value="Sig_transdc_His_kin-like_C"/>
</dbReference>
<keyword evidence="7" id="KW-0418">Kinase</keyword>
<dbReference type="InterPro" id="IPR036097">
    <property type="entry name" value="HisK_dim/P_sf"/>
</dbReference>
<dbReference type="CDD" id="cd00075">
    <property type="entry name" value="HATPase"/>
    <property type="match status" value="1"/>
</dbReference>
<gene>
    <name evidence="15" type="ORF">FJ657_04285</name>
</gene>
<dbReference type="InterPro" id="IPR005467">
    <property type="entry name" value="His_kinase_dom"/>
</dbReference>
<feature type="compositionally biased region" description="Gly residues" evidence="11">
    <location>
        <begin position="498"/>
        <end position="515"/>
    </location>
</feature>
<dbReference type="SUPFAM" id="SSF47384">
    <property type="entry name" value="Homodimeric domain of signal transducing histidine kinase"/>
    <property type="match status" value="1"/>
</dbReference>
<evidence type="ECO:0000256" key="11">
    <source>
        <dbReference type="SAM" id="MobiDB-lite"/>
    </source>
</evidence>
<dbReference type="InterPro" id="IPR036890">
    <property type="entry name" value="HATPase_C_sf"/>
</dbReference>
<evidence type="ECO:0000256" key="1">
    <source>
        <dbReference type="ARBA" id="ARBA00000085"/>
    </source>
</evidence>
<dbReference type="Proteomes" id="UP000316252">
    <property type="component" value="Unassembled WGS sequence"/>
</dbReference>
<organism evidence="15 16">
    <name type="scientific">Schumannella soli</name>
    <dbReference type="NCBI Taxonomy" id="2590779"/>
    <lineage>
        <taxon>Bacteria</taxon>
        <taxon>Bacillati</taxon>
        <taxon>Actinomycetota</taxon>
        <taxon>Actinomycetes</taxon>
        <taxon>Micrococcales</taxon>
        <taxon>Microbacteriaceae</taxon>
        <taxon>Schumannella</taxon>
    </lineage>
</organism>
<evidence type="ECO:0000256" key="2">
    <source>
        <dbReference type="ARBA" id="ARBA00004236"/>
    </source>
</evidence>